<evidence type="ECO:0000256" key="6">
    <source>
        <dbReference type="ARBA" id="ARBA00022833"/>
    </source>
</evidence>
<dbReference type="SUPFAM" id="SSF53639">
    <property type="entry name" value="AraD/HMP-PK domain-like"/>
    <property type="match status" value="1"/>
</dbReference>
<sequence>MLEELKQEVYEANMMLPKLGIVTFTWGNVSGLDRDKGLFVIKPSGVEYEKLRPEDMVVVDLDGNVVEGTMNPSSDTQTHRVLYREFSGINAIVHTHSSWAVSFAQAGVEIEAMGTTHADNFYGTIPVTEALTQAEIESAYEENTGQVIVRTFRSRGIDPAAVPAVLVKQHGPFTWGATTKKAVENAKVLDLVAEMNYRTMTLQRGNTRVPQYLLDKHYLRKHGANAYYGQNA</sequence>
<evidence type="ECO:0000313" key="8">
    <source>
        <dbReference type="EMBL" id="MEX5285123.1"/>
    </source>
</evidence>
<dbReference type="InterPro" id="IPR001303">
    <property type="entry name" value="Aldolase_II/adducin_N"/>
</dbReference>
<name>A0ABV3X4L6_9FIRM</name>
<dbReference type="InterPro" id="IPR050197">
    <property type="entry name" value="Aldolase_class_II_sugar_metab"/>
</dbReference>
<dbReference type="Gene3D" id="3.40.225.10">
    <property type="entry name" value="Class II aldolase/adducin N-terminal domain"/>
    <property type="match status" value="1"/>
</dbReference>
<dbReference type="SMART" id="SM01007">
    <property type="entry name" value="Aldolase_II"/>
    <property type="match status" value="1"/>
</dbReference>
<proteinExistence type="inferred from homology"/>
<evidence type="ECO:0000256" key="4">
    <source>
        <dbReference type="ARBA" id="ARBA00013186"/>
    </source>
</evidence>
<protein>
    <recommendedName>
        <fullName evidence="4">L-ribulose-5-phosphate 4-epimerase</fullName>
        <ecNumber evidence="4">5.1.3.4</ecNumber>
    </recommendedName>
</protein>
<keyword evidence="6" id="KW-0862">Zinc</keyword>
<evidence type="ECO:0000256" key="3">
    <source>
        <dbReference type="ARBA" id="ARBA00010037"/>
    </source>
</evidence>
<dbReference type="EC" id="5.1.3.4" evidence="4"/>
<gene>
    <name evidence="8" type="ORF">QCO44_05655</name>
</gene>
<dbReference type="PANTHER" id="PTHR22789:SF8">
    <property type="entry name" value="L-RIBULOSE-5-PHOSPHATE 4-EPIMERASE SGBE"/>
    <property type="match status" value="1"/>
</dbReference>
<dbReference type="RefSeq" id="WP_368846851.1">
    <property type="nucleotide sequence ID" value="NZ_CP194411.1"/>
</dbReference>
<dbReference type="Proteomes" id="UP001559623">
    <property type="component" value="Unassembled WGS sequence"/>
</dbReference>
<keyword evidence="9" id="KW-1185">Reference proteome</keyword>
<comment type="cofactor">
    <cofactor evidence="2">
        <name>Zn(2+)</name>
        <dbReference type="ChEBI" id="CHEBI:29105"/>
    </cofactor>
</comment>
<accession>A0ABV3X4L6</accession>
<dbReference type="Pfam" id="PF00596">
    <property type="entry name" value="Aldolase_II"/>
    <property type="match status" value="1"/>
</dbReference>
<evidence type="ECO:0000256" key="2">
    <source>
        <dbReference type="ARBA" id="ARBA00001947"/>
    </source>
</evidence>
<keyword evidence="5" id="KW-0479">Metal-binding</keyword>
<evidence type="ECO:0000259" key="7">
    <source>
        <dbReference type="SMART" id="SM01007"/>
    </source>
</evidence>
<evidence type="ECO:0000256" key="1">
    <source>
        <dbReference type="ARBA" id="ARBA00001726"/>
    </source>
</evidence>
<comment type="similarity">
    <text evidence="3">Belongs to the aldolase class II family. AraD/FucA subfamily.</text>
</comment>
<dbReference type="InterPro" id="IPR036409">
    <property type="entry name" value="Aldolase_II/adducin_N_sf"/>
</dbReference>
<dbReference type="EMBL" id="JARVLH010000003">
    <property type="protein sequence ID" value="MEX5285123.1"/>
    <property type="molecule type" value="Genomic_DNA"/>
</dbReference>
<feature type="domain" description="Class II aldolase/adducin N-terminal" evidence="7">
    <location>
        <begin position="7"/>
        <end position="197"/>
    </location>
</feature>
<reference evidence="8 9" key="1">
    <citation type="submission" date="2023-04" db="EMBL/GenBank/DDBJ databases">
        <title>Genome Sequence of Selenomonas sputigena ATCC 33150.</title>
        <authorList>
            <person name="Miller D.P."/>
            <person name="Anvari S."/>
            <person name="Polson S.W."/>
            <person name="Macdonald M."/>
            <person name="Mcdowell J.V."/>
        </authorList>
    </citation>
    <scope>NUCLEOTIDE SEQUENCE [LARGE SCALE GENOMIC DNA]</scope>
    <source>
        <strain evidence="8 9">ATCC 33150</strain>
    </source>
</reference>
<evidence type="ECO:0000313" key="9">
    <source>
        <dbReference type="Proteomes" id="UP001559623"/>
    </source>
</evidence>
<dbReference type="PANTHER" id="PTHR22789">
    <property type="entry name" value="FUCULOSE PHOSPHATE ALDOLASE"/>
    <property type="match status" value="1"/>
</dbReference>
<comment type="catalytic activity">
    <reaction evidence="1">
        <text>L-ribulose 5-phosphate = D-xylulose 5-phosphate</text>
        <dbReference type="Rhea" id="RHEA:22368"/>
        <dbReference type="ChEBI" id="CHEBI:57737"/>
        <dbReference type="ChEBI" id="CHEBI:58226"/>
        <dbReference type="EC" id="5.1.3.4"/>
    </reaction>
</comment>
<comment type="caution">
    <text evidence="8">The sequence shown here is derived from an EMBL/GenBank/DDBJ whole genome shotgun (WGS) entry which is preliminary data.</text>
</comment>
<dbReference type="NCBIfam" id="NF006047">
    <property type="entry name" value="PRK08193.1"/>
    <property type="match status" value="1"/>
</dbReference>
<organism evidence="8 9">
    <name type="scientific">Selenomonas sputigena</name>
    <dbReference type="NCBI Taxonomy" id="69823"/>
    <lineage>
        <taxon>Bacteria</taxon>
        <taxon>Bacillati</taxon>
        <taxon>Bacillota</taxon>
        <taxon>Negativicutes</taxon>
        <taxon>Selenomonadales</taxon>
        <taxon>Selenomonadaceae</taxon>
        <taxon>Selenomonas</taxon>
    </lineage>
</organism>
<evidence type="ECO:0000256" key="5">
    <source>
        <dbReference type="ARBA" id="ARBA00022723"/>
    </source>
</evidence>